<accession>A0A2R6A870</accession>
<comment type="caution">
    <text evidence="2">The sequence shown here is derived from an EMBL/GenBank/DDBJ whole genome shotgun (WGS) entry which is preliminary data.</text>
</comment>
<dbReference type="InterPro" id="IPR027417">
    <property type="entry name" value="P-loop_NTPase"/>
</dbReference>
<evidence type="ECO:0000259" key="1">
    <source>
        <dbReference type="Pfam" id="PF13614"/>
    </source>
</evidence>
<dbReference type="Gene3D" id="3.40.50.300">
    <property type="entry name" value="P-loop containing nucleotide triphosphate hydrolases"/>
    <property type="match status" value="1"/>
</dbReference>
<evidence type="ECO:0000313" key="3">
    <source>
        <dbReference type="Proteomes" id="UP000240322"/>
    </source>
</evidence>
<dbReference type="Pfam" id="PF13614">
    <property type="entry name" value="AAA_31"/>
    <property type="match status" value="1"/>
</dbReference>
<dbReference type="PANTHER" id="PTHR13696">
    <property type="entry name" value="P-LOOP CONTAINING NUCLEOSIDE TRIPHOSPHATE HYDROLASE"/>
    <property type="match status" value="1"/>
</dbReference>
<dbReference type="FunFam" id="3.40.50.300:FF:000285">
    <property type="entry name" value="Sporulation initiation inhibitor Soj"/>
    <property type="match status" value="1"/>
</dbReference>
<dbReference type="EMBL" id="NEXE01000351">
    <property type="protein sequence ID" value="PSN82590.1"/>
    <property type="molecule type" value="Genomic_DNA"/>
</dbReference>
<dbReference type="InterPro" id="IPR025669">
    <property type="entry name" value="AAA_dom"/>
</dbReference>
<dbReference type="CDD" id="cd02042">
    <property type="entry name" value="ParAB_family"/>
    <property type="match status" value="1"/>
</dbReference>
<protein>
    <recommendedName>
        <fullName evidence="1">AAA domain-containing protein</fullName>
    </recommendedName>
</protein>
<dbReference type="SUPFAM" id="SSF52540">
    <property type="entry name" value="P-loop containing nucleoside triphosphate hydrolases"/>
    <property type="match status" value="1"/>
</dbReference>
<gene>
    <name evidence="2" type="ORF">B9Q03_14055</name>
</gene>
<dbReference type="PANTHER" id="PTHR13696:SF99">
    <property type="entry name" value="COBYRINIC ACID AC-DIAMIDE SYNTHASE"/>
    <property type="match status" value="1"/>
</dbReference>
<evidence type="ECO:0000313" key="2">
    <source>
        <dbReference type="EMBL" id="PSN82590.1"/>
    </source>
</evidence>
<proteinExistence type="predicted"/>
<sequence>MLCMIVAIVNEKGGCGKSVTAANLGYTLTERGRRVLLVDFDPQGNLTTALGVDKRSLGRTVQDVAEGVCGLGEAVVDAWGVSLLPATIDLAALAVKPEEGGTRGLASAIRGARYDYILVDTPTGLGGFTLSALHLADAVLIPVQTEFLSLEGLVQVMRVLSILSKRGRGPGVLGILPTMYDARTKSSRDALRDIRTHFGSPVFNTVIPRNVAVTEATARGEPVASCFPDSKAAKAYTELAVEVEGRANTGTAWLMGAGGRRLTAESEGGA</sequence>
<feature type="domain" description="AAA" evidence="1">
    <location>
        <begin position="5"/>
        <end position="165"/>
    </location>
</feature>
<dbReference type="AlphaFoldDB" id="A0A2R6A870"/>
<organism evidence="2 3">
    <name type="scientific">Candidatus Marsarchaeota G2 archaeon OSP_D</name>
    <dbReference type="NCBI Taxonomy" id="1978157"/>
    <lineage>
        <taxon>Archaea</taxon>
        <taxon>Candidatus Marsarchaeota</taxon>
        <taxon>Candidatus Marsarchaeota group 2</taxon>
    </lineage>
</organism>
<dbReference type="InterPro" id="IPR050678">
    <property type="entry name" value="DNA_Partitioning_ATPase"/>
</dbReference>
<dbReference type="Proteomes" id="UP000240322">
    <property type="component" value="Unassembled WGS sequence"/>
</dbReference>
<name>A0A2R6A870_9ARCH</name>
<reference evidence="2 3" key="1">
    <citation type="submission" date="2017-04" db="EMBL/GenBank/DDBJ databases">
        <title>Novel microbial lineages endemic to geothermal iron-oxide mats fill important gaps in the evolutionary history of Archaea.</title>
        <authorList>
            <person name="Jay Z.J."/>
            <person name="Beam J.P."/>
            <person name="Dlakic M."/>
            <person name="Rusch D.B."/>
            <person name="Kozubal M.A."/>
            <person name="Inskeep W.P."/>
        </authorList>
    </citation>
    <scope>NUCLEOTIDE SEQUENCE [LARGE SCALE GENOMIC DNA]</scope>
    <source>
        <strain evidence="2">OSP_D</strain>
    </source>
</reference>